<evidence type="ECO:0000313" key="6">
    <source>
        <dbReference type="EMBL" id="KAK1930824.1"/>
    </source>
</evidence>
<dbReference type="GO" id="GO:0005524">
    <property type="term" value="F:ATP binding"/>
    <property type="evidence" value="ECO:0007669"/>
    <property type="project" value="InterPro"/>
</dbReference>
<dbReference type="InterPro" id="IPR014762">
    <property type="entry name" value="DNA_mismatch_repair_CS"/>
</dbReference>
<evidence type="ECO:0000256" key="2">
    <source>
        <dbReference type="ARBA" id="ARBA00022763"/>
    </source>
</evidence>
<proteinExistence type="inferred from homology"/>
<dbReference type="InterPro" id="IPR042121">
    <property type="entry name" value="MutL_C_regsub"/>
</dbReference>
<dbReference type="FunFam" id="3.30.1370.100:FF:000001">
    <property type="entry name" value="Mismatch repair endonuclease pms1, putative"/>
    <property type="match status" value="1"/>
</dbReference>
<dbReference type="Pfam" id="PF01119">
    <property type="entry name" value="DNA_mis_repair"/>
    <property type="match status" value="1"/>
</dbReference>
<dbReference type="SUPFAM" id="SSF55874">
    <property type="entry name" value="ATPase domain of HSP90 chaperone/DNA topoisomerase II/histidine kinase"/>
    <property type="match status" value="1"/>
</dbReference>
<name>A0AAD9G2F0_9STRA</name>
<dbReference type="SMART" id="SM00853">
    <property type="entry name" value="MutL_C"/>
    <property type="match status" value="1"/>
</dbReference>
<dbReference type="CDD" id="cd16926">
    <property type="entry name" value="HATPase_MutL-MLH-PMS-like"/>
    <property type="match status" value="1"/>
</dbReference>
<dbReference type="InterPro" id="IPR036890">
    <property type="entry name" value="HATPase_C_sf"/>
</dbReference>
<dbReference type="GO" id="GO:0032389">
    <property type="term" value="C:MutLalpha complex"/>
    <property type="evidence" value="ECO:0007669"/>
    <property type="project" value="TreeGrafter"/>
</dbReference>
<feature type="compositionally biased region" description="Low complexity" evidence="3">
    <location>
        <begin position="460"/>
        <end position="469"/>
    </location>
</feature>
<sequence length="840" mass="94585">MGPWFGMTYDDVGEGQPSVFRAHLGRHAAHPPQILRRPEQLLEHHRQPFATVHNRLYTAMKTGNTSVLHVLDRRDVQRICSGQSVVDLATAVKELVENALDAGATQIEVKLQEFGRDSFEVSDNGAGISVENYASVARKHYTSKISRFEDIESVASFGFRGEALSSICELAKSFTVCTRTENEIVGALLEYDASGMLIKQTKKARPVGTTVSVEELFKPLAVRYKDFHRNIKKHYAKLLKVLQAYAVSCANVKICVFNITGKNANRNIVLATQAHQTMGENIANVFGTKFFRTLLRVDFELKGTLKAEKDEASDGDSDSEQKSSFVEVGDDLSAQERKVEGFVSKVGAGVGRSDNDRQFFFINGRPFDLPKMAKTLNEVWRQYEMKQKPACVLNFHLPLGDYDVNVTPDKRETFMKHEAEIIDAFKTGLNKLYEPSRGTFTVQPLMTAFARATKADEAAKTASTSETETQQPKRFPAVESREKEDEVPTESTPTSEPLQDDMTESEEQKPKHVIVEILQPNKQQHERPDSPKDAGEDEEQKASAPSPPSSPERILLDLRKPKRQKLYCPIPSQSISSPSEEHVWSFDEMVKQRSQYFEEEVEYERKKKINRLSVPKACSTSIEGEAVQADNDVAAAALQRVLKKEDFKRMEVLGQFNLGFIIGKLDNDLFIIDQHASDEKFNYETLQQTTVMHQQPLVRPLMLELTAGEEMVILDHLDVFAKNGFTFLVDKDAPATKKLKLLSLPFTKHTQFGTEDIRELASLLMDAPLNPSTIRLPKVMAMFASRACRSSIMIGTALHKEEMQKIVRNLSGLDQPWNCPHGRPTLRHLVDLLHLEDNDV</sequence>
<dbReference type="EMBL" id="JASMQC010000037">
    <property type="protein sequence ID" value="KAK1930824.1"/>
    <property type="molecule type" value="Genomic_DNA"/>
</dbReference>
<evidence type="ECO:0000313" key="7">
    <source>
        <dbReference type="Proteomes" id="UP001259832"/>
    </source>
</evidence>
<dbReference type="Pfam" id="PF08676">
    <property type="entry name" value="MutL_C"/>
    <property type="match status" value="1"/>
</dbReference>
<comment type="similarity">
    <text evidence="1">Belongs to the DNA mismatch repair MutL/HexB family.</text>
</comment>
<dbReference type="Gene3D" id="3.30.565.10">
    <property type="entry name" value="Histidine kinase-like ATPase, C-terminal domain"/>
    <property type="match status" value="1"/>
</dbReference>
<feature type="domain" description="MutL C-terminal dimerisation" evidence="4">
    <location>
        <begin position="652"/>
        <end position="798"/>
    </location>
</feature>
<dbReference type="Gene3D" id="3.30.230.10">
    <property type="match status" value="1"/>
</dbReference>
<dbReference type="PROSITE" id="PS00058">
    <property type="entry name" value="DNA_MISMATCH_REPAIR_1"/>
    <property type="match status" value="1"/>
</dbReference>
<dbReference type="InterPro" id="IPR038973">
    <property type="entry name" value="MutL/Mlh/Pms-like"/>
</dbReference>
<dbReference type="InterPro" id="IPR042120">
    <property type="entry name" value="MutL_C_dimsub"/>
</dbReference>
<evidence type="ECO:0000259" key="4">
    <source>
        <dbReference type="SMART" id="SM00853"/>
    </source>
</evidence>
<dbReference type="AlphaFoldDB" id="A0AAD9G2F0"/>
<evidence type="ECO:0000259" key="5">
    <source>
        <dbReference type="SMART" id="SM01340"/>
    </source>
</evidence>
<dbReference type="Proteomes" id="UP001259832">
    <property type="component" value="Unassembled WGS sequence"/>
</dbReference>
<dbReference type="NCBIfam" id="TIGR00585">
    <property type="entry name" value="mutl"/>
    <property type="match status" value="1"/>
</dbReference>
<dbReference type="SMART" id="SM01340">
    <property type="entry name" value="DNA_mis_repair"/>
    <property type="match status" value="1"/>
</dbReference>
<dbReference type="SUPFAM" id="SSF54211">
    <property type="entry name" value="Ribosomal protein S5 domain 2-like"/>
    <property type="match status" value="1"/>
</dbReference>
<organism evidence="6 7">
    <name type="scientific">Phytophthora citrophthora</name>
    <dbReference type="NCBI Taxonomy" id="4793"/>
    <lineage>
        <taxon>Eukaryota</taxon>
        <taxon>Sar</taxon>
        <taxon>Stramenopiles</taxon>
        <taxon>Oomycota</taxon>
        <taxon>Peronosporomycetes</taxon>
        <taxon>Peronosporales</taxon>
        <taxon>Peronosporaceae</taxon>
        <taxon>Phytophthora</taxon>
    </lineage>
</organism>
<dbReference type="InterPro" id="IPR020568">
    <property type="entry name" value="Ribosomal_Su5_D2-typ_SF"/>
</dbReference>
<dbReference type="FunFam" id="3.30.565.10:FF:000014">
    <property type="entry name" value="Mismatch repair endonuclease pms1, putative"/>
    <property type="match status" value="1"/>
</dbReference>
<evidence type="ECO:0000256" key="1">
    <source>
        <dbReference type="ARBA" id="ARBA00006082"/>
    </source>
</evidence>
<dbReference type="Gene3D" id="3.30.1370.100">
    <property type="entry name" value="MutL, C-terminal domain, regulatory subdomain"/>
    <property type="match status" value="1"/>
</dbReference>
<dbReference type="GO" id="GO:0140664">
    <property type="term" value="F:ATP-dependent DNA damage sensor activity"/>
    <property type="evidence" value="ECO:0007669"/>
    <property type="project" value="InterPro"/>
</dbReference>
<keyword evidence="7" id="KW-1185">Reference proteome</keyword>
<dbReference type="InterPro" id="IPR002099">
    <property type="entry name" value="MutL/Mlh/PMS"/>
</dbReference>
<dbReference type="GO" id="GO:0030983">
    <property type="term" value="F:mismatched DNA binding"/>
    <property type="evidence" value="ECO:0007669"/>
    <property type="project" value="InterPro"/>
</dbReference>
<comment type="caution">
    <text evidence="6">The sequence shown here is derived from an EMBL/GenBank/DDBJ whole genome shotgun (WGS) entry which is preliminary data.</text>
</comment>
<evidence type="ECO:0000256" key="3">
    <source>
        <dbReference type="SAM" id="MobiDB-lite"/>
    </source>
</evidence>
<dbReference type="GO" id="GO:0016887">
    <property type="term" value="F:ATP hydrolysis activity"/>
    <property type="evidence" value="ECO:0007669"/>
    <property type="project" value="InterPro"/>
</dbReference>
<dbReference type="Gene3D" id="3.30.1540.20">
    <property type="entry name" value="MutL, C-terminal domain, dimerisation subdomain"/>
    <property type="match status" value="1"/>
</dbReference>
<accession>A0AAD9G2F0</accession>
<protein>
    <submittedName>
        <fullName evidence="6">DNA mismatch repair protein pms1</fullName>
    </submittedName>
</protein>
<dbReference type="InterPro" id="IPR013507">
    <property type="entry name" value="DNA_mismatch_S5_2-like"/>
</dbReference>
<dbReference type="InterPro" id="IPR014790">
    <property type="entry name" value="MutL_C"/>
</dbReference>
<feature type="region of interest" description="Disordered" evidence="3">
    <location>
        <begin position="456"/>
        <end position="553"/>
    </location>
</feature>
<reference evidence="6" key="1">
    <citation type="submission" date="2023-08" db="EMBL/GenBank/DDBJ databases">
        <title>Reference Genome Resource for the Citrus Pathogen Phytophthora citrophthora.</title>
        <authorList>
            <person name="Moller H."/>
            <person name="Coetzee B."/>
            <person name="Rose L.J."/>
            <person name="Van Niekerk J.M."/>
        </authorList>
    </citation>
    <scope>NUCLEOTIDE SEQUENCE</scope>
    <source>
        <strain evidence="6">STE-U-9442</strain>
    </source>
</reference>
<dbReference type="PANTHER" id="PTHR10073">
    <property type="entry name" value="DNA MISMATCH REPAIR PROTEIN MLH, PMS, MUTL"/>
    <property type="match status" value="1"/>
</dbReference>
<dbReference type="PANTHER" id="PTHR10073:SF52">
    <property type="entry name" value="MISMATCH REPAIR ENDONUCLEASE PMS2"/>
    <property type="match status" value="1"/>
</dbReference>
<dbReference type="Pfam" id="PF13589">
    <property type="entry name" value="HATPase_c_3"/>
    <property type="match status" value="1"/>
</dbReference>
<gene>
    <name evidence="6" type="ORF">P3T76_013781</name>
</gene>
<dbReference type="InterPro" id="IPR014721">
    <property type="entry name" value="Ribsml_uS5_D2-typ_fold_subgr"/>
</dbReference>
<dbReference type="GO" id="GO:0006298">
    <property type="term" value="P:mismatch repair"/>
    <property type="evidence" value="ECO:0007669"/>
    <property type="project" value="InterPro"/>
</dbReference>
<dbReference type="CDD" id="cd03484">
    <property type="entry name" value="MutL_Trans_hPMS_2_like"/>
    <property type="match status" value="1"/>
</dbReference>
<dbReference type="InterPro" id="IPR037198">
    <property type="entry name" value="MutL_C_sf"/>
</dbReference>
<keyword evidence="2" id="KW-0227">DNA damage</keyword>
<feature type="compositionally biased region" description="Basic and acidic residues" evidence="3">
    <location>
        <begin position="523"/>
        <end position="534"/>
    </location>
</feature>
<feature type="domain" description="DNA mismatch repair protein S5" evidence="5">
    <location>
        <begin position="282"/>
        <end position="434"/>
    </location>
</feature>
<dbReference type="SUPFAM" id="SSF118116">
    <property type="entry name" value="DNA mismatch repair protein MutL"/>
    <property type="match status" value="1"/>
</dbReference>